<dbReference type="InterPro" id="IPR015421">
    <property type="entry name" value="PyrdxlP-dep_Trfase_major"/>
</dbReference>
<evidence type="ECO:0000313" key="2">
    <source>
        <dbReference type="Proteomes" id="UP000469734"/>
    </source>
</evidence>
<name>A0A7X4GYI4_9BURK</name>
<dbReference type="InterPro" id="IPR015424">
    <property type="entry name" value="PyrdxlP-dep_Trfase"/>
</dbReference>
<proteinExistence type="predicted"/>
<dbReference type="Gene3D" id="3.40.640.10">
    <property type="entry name" value="Type I PLP-dependent aspartate aminotransferase-like (Major domain)"/>
    <property type="match status" value="1"/>
</dbReference>
<sequence>MIKHAADLHQLPPTNDLLLAGGDDRLTLDAGSGRSRYGCRPTPDHDLVSLGSSTASHISPYAYQAADALRQRCVQAMRREPELVVYRQALTTVRQRLLAYCGCAPADSPMTLLAPSGTDLFMVVANLRQPQCTVLIDGAETGSGVPLALLGPRQGAPHMVAVRETDGSLRDAGEVDAEYAAIVEEAASQGQRVLLVLTDVSKTGMIAPSIASVQALRARWPDHLDVLVDACQFRLDPMTVRAYLAQGFMLALTGSKFLSGPTFSGALLLPRAMAANAVHAVTSHSNFGMLLRWEAALTEMERFAAVPQTARLRWARHFEDAVTHGVAQNAAFTPLPVAAIDRSALGVPAGWDGVQTIFPFTLRGADGHLLDAAEARRVYLQLQLPAIGTRRYQLGQPAAAGALRLCLSARMIADLHEGVAPDIDVAAPLARIAQLLA</sequence>
<evidence type="ECO:0008006" key="3">
    <source>
        <dbReference type="Google" id="ProtNLM"/>
    </source>
</evidence>
<dbReference type="SUPFAM" id="SSF53383">
    <property type="entry name" value="PLP-dependent transferases"/>
    <property type="match status" value="1"/>
</dbReference>
<comment type="caution">
    <text evidence="1">The sequence shown here is derived from an EMBL/GenBank/DDBJ whole genome shotgun (WGS) entry which is preliminary data.</text>
</comment>
<reference evidence="1 2" key="1">
    <citation type="submission" date="2019-12" db="EMBL/GenBank/DDBJ databases">
        <title>Novel species isolated from a subtropical stream in China.</title>
        <authorList>
            <person name="Lu H."/>
        </authorList>
    </citation>
    <scope>NUCLEOTIDE SEQUENCE [LARGE SCALE GENOMIC DNA]</scope>
    <source>
        <strain evidence="1 2">FT134W</strain>
    </source>
</reference>
<gene>
    <name evidence="1" type="ORF">GTP56_07260</name>
</gene>
<dbReference type="Proteomes" id="UP000469734">
    <property type="component" value="Unassembled WGS sequence"/>
</dbReference>
<evidence type="ECO:0000313" key="1">
    <source>
        <dbReference type="EMBL" id="MYM71997.1"/>
    </source>
</evidence>
<dbReference type="RefSeq" id="WP_161049594.1">
    <property type="nucleotide sequence ID" value="NZ_WWCR01000005.1"/>
</dbReference>
<protein>
    <recommendedName>
        <fullName evidence="3">Aminotransferase class V-fold PLP-dependent enzyme</fullName>
    </recommendedName>
</protein>
<accession>A0A7X4GYI4</accession>
<organism evidence="1 2">
    <name type="scientific">Duganella margarita</name>
    <dbReference type="NCBI Taxonomy" id="2692170"/>
    <lineage>
        <taxon>Bacteria</taxon>
        <taxon>Pseudomonadati</taxon>
        <taxon>Pseudomonadota</taxon>
        <taxon>Betaproteobacteria</taxon>
        <taxon>Burkholderiales</taxon>
        <taxon>Oxalobacteraceae</taxon>
        <taxon>Telluria group</taxon>
        <taxon>Duganella</taxon>
    </lineage>
</organism>
<dbReference type="EMBL" id="WWCR01000005">
    <property type="protein sequence ID" value="MYM71997.1"/>
    <property type="molecule type" value="Genomic_DNA"/>
</dbReference>
<dbReference type="AlphaFoldDB" id="A0A7X4GYI4"/>